<feature type="non-terminal residue" evidence="1">
    <location>
        <position position="1"/>
    </location>
</feature>
<accession>A0ABD0JNX3</accession>
<dbReference type="EMBL" id="JACVVK020000372">
    <property type="protein sequence ID" value="KAK7476572.1"/>
    <property type="molecule type" value="Genomic_DNA"/>
</dbReference>
<evidence type="ECO:0000313" key="2">
    <source>
        <dbReference type="Proteomes" id="UP001519460"/>
    </source>
</evidence>
<reference evidence="1 2" key="1">
    <citation type="journal article" date="2023" name="Sci. Data">
        <title>Genome assembly of the Korean intertidal mud-creeper Batillaria attramentaria.</title>
        <authorList>
            <person name="Patra A.K."/>
            <person name="Ho P.T."/>
            <person name="Jun S."/>
            <person name="Lee S.J."/>
            <person name="Kim Y."/>
            <person name="Won Y.J."/>
        </authorList>
    </citation>
    <scope>NUCLEOTIDE SEQUENCE [LARGE SCALE GENOMIC DNA]</scope>
    <source>
        <strain evidence="1">Wonlab-2016</strain>
    </source>
</reference>
<gene>
    <name evidence="1" type="ORF">BaRGS_00032190</name>
</gene>
<protein>
    <submittedName>
        <fullName evidence="1">Uncharacterized protein</fullName>
    </submittedName>
</protein>
<comment type="caution">
    <text evidence="1">The sequence shown here is derived from an EMBL/GenBank/DDBJ whole genome shotgun (WGS) entry which is preliminary data.</text>
</comment>
<name>A0ABD0JNX3_9CAEN</name>
<evidence type="ECO:0000313" key="1">
    <source>
        <dbReference type="EMBL" id="KAK7476572.1"/>
    </source>
</evidence>
<dbReference type="Proteomes" id="UP001519460">
    <property type="component" value="Unassembled WGS sequence"/>
</dbReference>
<organism evidence="1 2">
    <name type="scientific">Batillaria attramentaria</name>
    <dbReference type="NCBI Taxonomy" id="370345"/>
    <lineage>
        <taxon>Eukaryota</taxon>
        <taxon>Metazoa</taxon>
        <taxon>Spiralia</taxon>
        <taxon>Lophotrochozoa</taxon>
        <taxon>Mollusca</taxon>
        <taxon>Gastropoda</taxon>
        <taxon>Caenogastropoda</taxon>
        <taxon>Sorbeoconcha</taxon>
        <taxon>Cerithioidea</taxon>
        <taxon>Batillariidae</taxon>
        <taxon>Batillaria</taxon>
    </lineage>
</organism>
<sequence>GSQYALRNEYYRVFLRLSDGVLVCSKIITPSGYRELPSVEAFGFQHSGSTNVDRRLEEVNDVTQDCTDRTVKEFAYFQFPVGSDETYADHFTGLLDNLME</sequence>
<dbReference type="AlphaFoldDB" id="A0ABD0JNX3"/>
<proteinExistence type="predicted"/>
<keyword evidence="2" id="KW-1185">Reference proteome</keyword>